<evidence type="ECO:0000313" key="6">
    <source>
        <dbReference type="Proteomes" id="UP001143463"/>
    </source>
</evidence>
<evidence type="ECO:0000256" key="3">
    <source>
        <dbReference type="SAM" id="MobiDB-lite"/>
    </source>
</evidence>
<dbReference type="SUPFAM" id="SSF54427">
    <property type="entry name" value="NTF2-like"/>
    <property type="match status" value="1"/>
</dbReference>
<gene>
    <name evidence="5" type="ORF">GCM10017577_24280</name>
</gene>
<evidence type="ECO:0000256" key="1">
    <source>
        <dbReference type="ARBA" id="ARBA00004370"/>
    </source>
</evidence>
<dbReference type="InterPro" id="IPR032710">
    <property type="entry name" value="NTF2-like_dom_sf"/>
</dbReference>
<dbReference type="Proteomes" id="UP001143463">
    <property type="component" value="Unassembled WGS sequence"/>
</dbReference>
<keyword evidence="4" id="KW-1133">Transmembrane helix</keyword>
<dbReference type="PANTHER" id="PTHR37042">
    <property type="entry name" value="OUTER MEMBRANE PROTEIN RV1973"/>
    <property type="match status" value="1"/>
</dbReference>
<name>A0A9W6L1P7_9PSEU</name>
<dbReference type="AlphaFoldDB" id="A0A9W6L1P7"/>
<proteinExistence type="predicted"/>
<feature type="region of interest" description="Disordered" evidence="3">
    <location>
        <begin position="1"/>
        <end position="29"/>
    </location>
</feature>
<feature type="transmembrane region" description="Helical" evidence="4">
    <location>
        <begin position="37"/>
        <end position="58"/>
    </location>
</feature>
<keyword evidence="2 4" id="KW-0472">Membrane</keyword>
<sequence length="196" mass="20782">MTASTTESTANTRPADEPDPGPSGGGRRFGGPRALQVAAAVAVVAAIVFGVLWLTTLLSGERKLAEARDDVLVAARQSAISLNTLDWHDVDGGLDRWEQTSTGAVLDEFRTNRAQYAQFVAQSKRTTTATVSDAAVSELDDRAGVARVLVGVDVTVTPDGQQPIPTRQRLQLEMSRTDDGWKVSKLAPVRAPGQSG</sequence>
<dbReference type="Gene3D" id="3.10.450.50">
    <property type="match status" value="1"/>
</dbReference>
<organism evidence="5 6">
    <name type="scientific">Pseudonocardia halophobica</name>
    <dbReference type="NCBI Taxonomy" id="29401"/>
    <lineage>
        <taxon>Bacteria</taxon>
        <taxon>Bacillati</taxon>
        <taxon>Actinomycetota</taxon>
        <taxon>Actinomycetes</taxon>
        <taxon>Pseudonocardiales</taxon>
        <taxon>Pseudonocardiaceae</taxon>
        <taxon>Pseudonocardia</taxon>
    </lineage>
</organism>
<evidence type="ECO:0000256" key="2">
    <source>
        <dbReference type="ARBA" id="ARBA00023136"/>
    </source>
</evidence>
<evidence type="ECO:0008006" key="7">
    <source>
        <dbReference type="Google" id="ProtNLM"/>
    </source>
</evidence>
<evidence type="ECO:0000313" key="5">
    <source>
        <dbReference type="EMBL" id="GLL11287.1"/>
    </source>
</evidence>
<reference evidence="5" key="2">
    <citation type="submission" date="2023-01" db="EMBL/GenBank/DDBJ databases">
        <authorList>
            <person name="Sun Q."/>
            <person name="Evtushenko L."/>
        </authorList>
    </citation>
    <scope>NUCLEOTIDE SEQUENCE</scope>
    <source>
        <strain evidence="5">VKM Ac-1069</strain>
    </source>
</reference>
<feature type="compositionally biased region" description="Polar residues" evidence="3">
    <location>
        <begin position="1"/>
        <end position="12"/>
    </location>
</feature>
<accession>A0A9W6L1P7</accession>
<dbReference type="PANTHER" id="PTHR37042:SF4">
    <property type="entry name" value="OUTER MEMBRANE PROTEIN RV1973"/>
    <property type="match status" value="1"/>
</dbReference>
<protein>
    <recommendedName>
        <fullName evidence="7">Mce-associated membrane protein</fullName>
    </recommendedName>
</protein>
<comment type="subcellular location">
    <subcellularLocation>
        <location evidence="1">Membrane</location>
    </subcellularLocation>
</comment>
<dbReference type="EMBL" id="BSFQ01000008">
    <property type="protein sequence ID" value="GLL11287.1"/>
    <property type="molecule type" value="Genomic_DNA"/>
</dbReference>
<dbReference type="RefSeq" id="WP_051737482.1">
    <property type="nucleotide sequence ID" value="NZ_BAAAUZ010000042.1"/>
</dbReference>
<keyword evidence="6" id="KW-1185">Reference proteome</keyword>
<evidence type="ECO:0000256" key="4">
    <source>
        <dbReference type="SAM" id="Phobius"/>
    </source>
</evidence>
<comment type="caution">
    <text evidence="5">The sequence shown here is derived from an EMBL/GenBank/DDBJ whole genome shotgun (WGS) entry which is preliminary data.</text>
</comment>
<reference evidence="5" key="1">
    <citation type="journal article" date="2014" name="Int. J. Syst. Evol. Microbiol.">
        <title>Complete genome sequence of Corynebacterium casei LMG S-19264T (=DSM 44701T), isolated from a smear-ripened cheese.</title>
        <authorList>
            <consortium name="US DOE Joint Genome Institute (JGI-PGF)"/>
            <person name="Walter F."/>
            <person name="Albersmeier A."/>
            <person name="Kalinowski J."/>
            <person name="Ruckert C."/>
        </authorList>
    </citation>
    <scope>NUCLEOTIDE SEQUENCE</scope>
    <source>
        <strain evidence="5">VKM Ac-1069</strain>
    </source>
</reference>
<keyword evidence="4" id="KW-0812">Transmembrane</keyword>
<dbReference type="GO" id="GO:0016020">
    <property type="term" value="C:membrane"/>
    <property type="evidence" value="ECO:0007669"/>
    <property type="project" value="UniProtKB-SubCell"/>
</dbReference>